<feature type="domain" description="DUF7036" evidence="2">
    <location>
        <begin position="87"/>
        <end position="179"/>
    </location>
</feature>
<accession>A0A5S9TPJ7</accession>
<protein>
    <recommendedName>
        <fullName evidence="2">DUF7036 domain-containing protein</fullName>
    </recommendedName>
</protein>
<gene>
    <name evidence="3" type="ORF">C24_LOCUS1085</name>
</gene>
<keyword evidence="1" id="KW-1133">Transmembrane helix</keyword>
<proteinExistence type="predicted"/>
<evidence type="ECO:0000256" key="1">
    <source>
        <dbReference type="SAM" id="Phobius"/>
    </source>
</evidence>
<dbReference type="PANTHER" id="PTHR33826">
    <property type="entry name" value="F20B24.21"/>
    <property type="match status" value="1"/>
</dbReference>
<evidence type="ECO:0000313" key="4">
    <source>
        <dbReference type="Proteomes" id="UP000434276"/>
    </source>
</evidence>
<keyword evidence="1" id="KW-0812">Transmembrane</keyword>
<evidence type="ECO:0000313" key="3">
    <source>
        <dbReference type="EMBL" id="CAA0188810.1"/>
    </source>
</evidence>
<dbReference type="AlphaFoldDB" id="A0A5S9TPJ7"/>
<dbReference type="EMBL" id="CACSHJ010000087">
    <property type="protein sequence ID" value="CAA0188810.1"/>
    <property type="molecule type" value="Genomic_DNA"/>
</dbReference>
<keyword evidence="1" id="KW-0472">Membrane</keyword>
<feature type="transmembrane region" description="Helical" evidence="1">
    <location>
        <begin position="41"/>
        <end position="64"/>
    </location>
</feature>
<evidence type="ECO:0000259" key="2">
    <source>
        <dbReference type="Pfam" id="PF23041"/>
    </source>
</evidence>
<dbReference type="PANTHER" id="PTHR33826:SF4">
    <property type="entry name" value="F20B24.21"/>
    <property type="match status" value="1"/>
</dbReference>
<dbReference type="ExpressionAtlas" id="A0A5S9TPJ7">
    <property type="expression patterns" value="baseline and differential"/>
</dbReference>
<feature type="domain" description="DUF7036" evidence="2">
    <location>
        <begin position="212"/>
        <end position="302"/>
    </location>
</feature>
<dbReference type="OrthoDB" id="611787at2759"/>
<dbReference type="Pfam" id="PF23041">
    <property type="entry name" value="DUF7036"/>
    <property type="match status" value="2"/>
</dbReference>
<sequence>MKKHSKENALALQQETLDLENPESSPRSSGRSCSSAFSRLVGLRCLIVLVLSCAILLSAIFWLFPRRSVSEFKADGTVKLNASVQASFRLQRPVSEVVRHKGKIEHDILRSIGLSNNSKVTVLSLNQSGASNYTDVEFAVLPVPPDHEIRKHSLSLLRSSFVKLFAKRSKLKLTTSGFGKPTSFQVLKFPGGITVDPLEPAPVSGVALVLFSVTIKTSISKVQDRLDQLNGLFEHMLSLEPYESVHFQLTNKQGSTISPPLTFQVYVAFTMRKYLHQRLNHFTQIIQTSRAKNLGLDEAVFGEVKDITFSTYLDGKVPDSDLELSPAPTPCLSSLC</sequence>
<name>A0A5S9TPJ7_ARATH</name>
<dbReference type="Proteomes" id="UP000434276">
    <property type="component" value="Unassembled WGS sequence"/>
</dbReference>
<dbReference type="InterPro" id="IPR055464">
    <property type="entry name" value="DUF7036"/>
</dbReference>
<reference evidence="3 4" key="1">
    <citation type="submission" date="2019-12" db="EMBL/GenBank/DDBJ databases">
        <authorList>
            <person name="Jiao W.-B."/>
            <person name="Schneeberger K."/>
        </authorList>
    </citation>
    <scope>NUCLEOTIDE SEQUENCE [LARGE SCALE GENOMIC DNA]</scope>
    <source>
        <strain evidence="4">cv. C24</strain>
    </source>
</reference>
<organism evidence="3 4">
    <name type="scientific">Arabidopsis thaliana</name>
    <name type="common">Mouse-ear cress</name>
    <dbReference type="NCBI Taxonomy" id="3702"/>
    <lineage>
        <taxon>Eukaryota</taxon>
        <taxon>Viridiplantae</taxon>
        <taxon>Streptophyta</taxon>
        <taxon>Embryophyta</taxon>
        <taxon>Tracheophyta</taxon>
        <taxon>Spermatophyta</taxon>
        <taxon>Magnoliopsida</taxon>
        <taxon>eudicotyledons</taxon>
        <taxon>Gunneridae</taxon>
        <taxon>Pentapetalae</taxon>
        <taxon>rosids</taxon>
        <taxon>malvids</taxon>
        <taxon>Brassicales</taxon>
        <taxon>Brassicaceae</taxon>
        <taxon>Camelineae</taxon>
        <taxon>Arabidopsis</taxon>
    </lineage>
</organism>